<sequence length="67" mass="7944">MSRYLVDHNMLVIHQTAYICQSCQHHLILIDHRDFTNSEEKVEALVNDEEYTYCPNCTQKLIPPPFH</sequence>
<dbReference type="OrthoDB" id="2934403at2"/>
<protein>
    <submittedName>
        <fullName evidence="1">Uncharacterized protein</fullName>
    </submittedName>
</protein>
<name>A0A0V8J825_9BACL</name>
<evidence type="ECO:0000313" key="2">
    <source>
        <dbReference type="Proteomes" id="UP000054099"/>
    </source>
</evidence>
<comment type="caution">
    <text evidence="1">The sequence shown here is derived from an EMBL/GenBank/DDBJ whole genome shotgun (WGS) entry which is preliminary data.</text>
</comment>
<accession>A0A0V8J825</accession>
<dbReference type="AlphaFoldDB" id="A0A0V8J825"/>
<keyword evidence="2" id="KW-1185">Reference proteome</keyword>
<reference evidence="1 2" key="1">
    <citation type="journal article" date="2014" name="Antonie Van Leeuwenhoek">
        <title>Fictibacillus enclensis sp. nov., isolated from marine sediment.</title>
        <authorList>
            <person name="Dastager S.G."/>
            <person name="Mawlankar R."/>
            <person name="Srinivasan K."/>
            <person name="Tang S.K."/>
            <person name="Lee J.C."/>
            <person name="Ramana V.V."/>
            <person name="Shouche Y.S."/>
        </authorList>
    </citation>
    <scope>NUCLEOTIDE SEQUENCE [LARGE SCALE GENOMIC DNA]</scope>
    <source>
        <strain evidence="1 2">NIO-1003</strain>
    </source>
</reference>
<organism evidence="1 2">
    <name type="scientific">Fictibacillus enclensis</name>
    <dbReference type="NCBI Taxonomy" id="1017270"/>
    <lineage>
        <taxon>Bacteria</taxon>
        <taxon>Bacillati</taxon>
        <taxon>Bacillota</taxon>
        <taxon>Bacilli</taxon>
        <taxon>Bacillales</taxon>
        <taxon>Fictibacillaceae</taxon>
        <taxon>Fictibacillus</taxon>
    </lineage>
</organism>
<dbReference type="EMBL" id="LNQN01000002">
    <property type="protein sequence ID" value="KSU83286.1"/>
    <property type="molecule type" value="Genomic_DNA"/>
</dbReference>
<dbReference type="Proteomes" id="UP000054099">
    <property type="component" value="Unassembled WGS sequence"/>
</dbReference>
<proteinExistence type="predicted"/>
<gene>
    <name evidence="1" type="ORF">AS030_11975</name>
</gene>
<dbReference type="RefSeq" id="WP_061972082.1">
    <property type="nucleotide sequence ID" value="NZ_FMAV01000002.1"/>
</dbReference>
<evidence type="ECO:0000313" key="1">
    <source>
        <dbReference type="EMBL" id="KSU83286.1"/>
    </source>
</evidence>